<dbReference type="GO" id="GO:0003960">
    <property type="term" value="F:quinone reductase (NADPH) activity"/>
    <property type="evidence" value="ECO:0007669"/>
    <property type="project" value="InterPro"/>
</dbReference>
<dbReference type="OrthoDB" id="9787435at2"/>
<dbReference type="InterPro" id="IPR036291">
    <property type="entry name" value="NAD(P)-bd_dom_sf"/>
</dbReference>
<protein>
    <submittedName>
        <fullName evidence="4">NADPH--quinone reductase</fullName>
    </submittedName>
</protein>
<dbReference type="PATRIC" id="fig|276.5.peg.277"/>
<reference evidence="4 5" key="1">
    <citation type="journal article" date="2015" name="Genome Announc.">
        <title>Draft Genome Sequence of the Thermophile Thermus filiformis ATCC 43280, Producer of Carotenoid-(Di)glucoside-Branched Fatty Acid (Di)esters and Source of Hyperthermostable Enzymes of Biotechnological Interest.</title>
        <authorList>
            <person name="Mandelli F."/>
            <person name="Oliveira Ramires B."/>
            <person name="Couger M.B."/>
            <person name="Paixao D.A."/>
            <person name="Camilo C.M."/>
            <person name="Polikarpov I."/>
            <person name="Prade R."/>
            <person name="Riano-Pachon D.M."/>
            <person name="Squina F.M."/>
        </authorList>
    </citation>
    <scope>NUCLEOTIDE SEQUENCE [LARGE SCALE GENOMIC DNA]</scope>
    <source>
        <strain evidence="4 5">ATCC 43280</strain>
    </source>
</reference>
<dbReference type="GO" id="GO:0035925">
    <property type="term" value="F:mRNA 3'-UTR AU-rich region binding"/>
    <property type="evidence" value="ECO:0007669"/>
    <property type="project" value="TreeGrafter"/>
</dbReference>
<feature type="domain" description="Enoyl reductase (ER)" evidence="3">
    <location>
        <begin position="10"/>
        <end position="318"/>
    </location>
</feature>
<accession>A0A0A2WRS1</accession>
<dbReference type="EMBL" id="JPSL02000040">
    <property type="protein sequence ID" value="KGQ22866.1"/>
    <property type="molecule type" value="Genomic_DNA"/>
</dbReference>
<keyword evidence="5" id="KW-1185">Reference proteome</keyword>
<dbReference type="GO" id="GO:0070402">
    <property type="term" value="F:NADPH binding"/>
    <property type="evidence" value="ECO:0007669"/>
    <property type="project" value="TreeGrafter"/>
</dbReference>
<comment type="caution">
    <text evidence="4">The sequence shown here is derived from an EMBL/GenBank/DDBJ whole genome shotgun (WGS) entry which is preliminary data.</text>
</comment>
<dbReference type="SMART" id="SM00829">
    <property type="entry name" value="PKS_ER"/>
    <property type="match status" value="1"/>
</dbReference>
<dbReference type="RefSeq" id="WP_038060978.1">
    <property type="nucleotide sequence ID" value="NZ_JPSL02000040.1"/>
</dbReference>
<dbReference type="Pfam" id="PF00107">
    <property type="entry name" value="ADH_zinc_N"/>
    <property type="match status" value="1"/>
</dbReference>
<proteinExistence type="predicted"/>
<dbReference type="InterPro" id="IPR020843">
    <property type="entry name" value="ER"/>
</dbReference>
<dbReference type="PANTHER" id="PTHR48106">
    <property type="entry name" value="QUINONE OXIDOREDUCTASE PIG3-RELATED"/>
    <property type="match status" value="1"/>
</dbReference>
<dbReference type="AlphaFoldDB" id="A0A0A2WRS1"/>
<evidence type="ECO:0000256" key="2">
    <source>
        <dbReference type="ARBA" id="ARBA00023002"/>
    </source>
</evidence>
<evidence type="ECO:0000259" key="3">
    <source>
        <dbReference type="SMART" id="SM00829"/>
    </source>
</evidence>
<evidence type="ECO:0000313" key="5">
    <source>
        <dbReference type="Proteomes" id="UP000030364"/>
    </source>
</evidence>
<evidence type="ECO:0000256" key="1">
    <source>
        <dbReference type="ARBA" id="ARBA00022857"/>
    </source>
</evidence>
<dbReference type="Pfam" id="PF08240">
    <property type="entry name" value="ADH_N"/>
    <property type="match status" value="1"/>
</dbReference>
<sequence>MKAIRVHAYGGPEVLRLEDLPLPEPGPNEVRVRVEYAGVNYIDTYRRRGLYPVPLPFTLGEEGAGVVDKVGEGVSAFRPGDRVAWSNVLGAYAEYQVVPASRLVPVPEGLSTRLAAALLLQGMTAHYLVEATYPLKPKQVAVVHAGAGGVGQLLIQLAKERGATVVATASTEEKRAIARARGADFALGYEGFARVVREITDGVGADVVYDGVGQATFEESLDALRLRGMLVLFGQSSGPVPPFDPQVLNRKGGLFLTRPSLHHYTASRAELLFRAGEVFRRVLEGRLEVHVGAEFPLAEAAEAHRLLEGRKTVGKVLLKV</sequence>
<keyword evidence="1" id="KW-0521">NADP</keyword>
<keyword evidence="2" id="KW-0560">Oxidoreductase</keyword>
<dbReference type="Gene3D" id="3.90.180.10">
    <property type="entry name" value="Medium-chain alcohol dehydrogenases, catalytic domain"/>
    <property type="match status" value="1"/>
</dbReference>
<dbReference type="InterPro" id="IPR013149">
    <property type="entry name" value="ADH-like_C"/>
</dbReference>
<name>A0A0A2WRS1_THEFI</name>
<dbReference type="CDD" id="cd05286">
    <property type="entry name" value="QOR2"/>
    <property type="match status" value="1"/>
</dbReference>
<dbReference type="FunFam" id="3.40.50.720:FF:000053">
    <property type="entry name" value="Quinone oxidoreductase 1"/>
    <property type="match status" value="1"/>
</dbReference>
<dbReference type="Proteomes" id="UP000030364">
    <property type="component" value="Unassembled WGS sequence"/>
</dbReference>
<dbReference type="GO" id="GO:0005829">
    <property type="term" value="C:cytosol"/>
    <property type="evidence" value="ECO:0007669"/>
    <property type="project" value="TreeGrafter"/>
</dbReference>
<organism evidence="4 5">
    <name type="scientific">Thermus filiformis</name>
    <dbReference type="NCBI Taxonomy" id="276"/>
    <lineage>
        <taxon>Bacteria</taxon>
        <taxon>Thermotogati</taxon>
        <taxon>Deinococcota</taxon>
        <taxon>Deinococci</taxon>
        <taxon>Thermales</taxon>
        <taxon>Thermaceae</taxon>
        <taxon>Thermus</taxon>
    </lineage>
</organism>
<dbReference type="SUPFAM" id="SSF50129">
    <property type="entry name" value="GroES-like"/>
    <property type="match status" value="1"/>
</dbReference>
<dbReference type="STRING" id="276.THFILI_11040"/>
<gene>
    <name evidence="4" type="ORF">THFILI_11040</name>
</gene>
<dbReference type="InterPro" id="IPR047618">
    <property type="entry name" value="QOR-like"/>
</dbReference>
<evidence type="ECO:0000313" key="4">
    <source>
        <dbReference type="EMBL" id="KGQ22866.1"/>
    </source>
</evidence>
<dbReference type="PANTHER" id="PTHR48106:SF13">
    <property type="entry name" value="QUINONE OXIDOREDUCTASE-RELATED"/>
    <property type="match status" value="1"/>
</dbReference>
<dbReference type="SUPFAM" id="SSF51735">
    <property type="entry name" value="NAD(P)-binding Rossmann-fold domains"/>
    <property type="match status" value="1"/>
</dbReference>
<dbReference type="InterPro" id="IPR011032">
    <property type="entry name" value="GroES-like_sf"/>
</dbReference>
<dbReference type="InterPro" id="IPR013154">
    <property type="entry name" value="ADH-like_N"/>
</dbReference>
<dbReference type="Gene3D" id="3.40.50.720">
    <property type="entry name" value="NAD(P)-binding Rossmann-like Domain"/>
    <property type="match status" value="1"/>
</dbReference>